<accession>A0ABD5Q7H0</accession>
<protein>
    <submittedName>
        <fullName evidence="3">Uncharacterized protein</fullName>
    </submittedName>
</protein>
<feature type="compositionally biased region" description="Basic and acidic residues" evidence="1">
    <location>
        <begin position="1"/>
        <end position="11"/>
    </location>
</feature>
<comment type="caution">
    <text evidence="3">The sequence shown here is derived from an EMBL/GenBank/DDBJ whole genome shotgun (WGS) entry which is preliminary data.</text>
</comment>
<reference evidence="3 4" key="1">
    <citation type="journal article" date="2019" name="Int. J. Syst. Evol. Microbiol.">
        <title>The Global Catalogue of Microorganisms (GCM) 10K type strain sequencing project: providing services to taxonomists for standard genome sequencing and annotation.</title>
        <authorList>
            <consortium name="The Broad Institute Genomics Platform"/>
            <consortium name="The Broad Institute Genome Sequencing Center for Infectious Disease"/>
            <person name="Wu L."/>
            <person name="Ma J."/>
        </authorList>
    </citation>
    <scope>NUCLEOTIDE SEQUENCE [LARGE SCALE GENOMIC DNA]</scope>
    <source>
        <strain evidence="3 4">XZYJ18</strain>
    </source>
</reference>
<keyword evidence="2" id="KW-1133">Transmembrane helix</keyword>
<dbReference type="EMBL" id="JBHSHT010000003">
    <property type="protein sequence ID" value="MFC4826628.1"/>
    <property type="molecule type" value="Genomic_DNA"/>
</dbReference>
<evidence type="ECO:0000313" key="3">
    <source>
        <dbReference type="EMBL" id="MFC4826628.1"/>
    </source>
</evidence>
<dbReference type="GeneID" id="73047757"/>
<feature type="region of interest" description="Disordered" evidence="1">
    <location>
        <begin position="1"/>
        <end position="28"/>
    </location>
</feature>
<dbReference type="RefSeq" id="WP_254270849.1">
    <property type="nucleotide sequence ID" value="NZ_CP100403.1"/>
</dbReference>
<evidence type="ECO:0000256" key="2">
    <source>
        <dbReference type="SAM" id="Phobius"/>
    </source>
</evidence>
<keyword evidence="2" id="KW-0472">Membrane</keyword>
<keyword evidence="2" id="KW-0812">Transmembrane</keyword>
<dbReference type="AlphaFoldDB" id="A0ABD5Q7H0"/>
<feature type="transmembrane region" description="Helical" evidence="2">
    <location>
        <begin position="331"/>
        <end position="353"/>
    </location>
</feature>
<gene>
    <name evidence="3" type="ORF">ACFO9K_20420</name>
</gene>
<name>A0ABD5Q7H0_9EURY</name>
<organism evidence="3 4">
    <name type="scientific">Halorussus aquaticus</name>
    <dbReference type="NCBI Taxonomy" id="2953748"/>
    <lineage>
        <taxon>Archaea</taxon>
        <taxon>Methanobacteriati</taxon>
        <taxon>Methanobacteriota</taxon>
        <taxon>Stenosarchaea group</taxon>
        <taxon>Halobacteria</taxon>
        <taxon>Halobacteriales</taxon>
        <taxon>Haladaptataceae</taxon>
        <taxon>Halorussus</taxon>
    </lineage>
</organism>
<evidence type="ECO:0000256" key="1">
    <source>
        <dbReference type="SAM" id="MobiDB-lite"/>
    </source>
</evidence>
<proteinExistence type="predicted"/>
<dbReference type="Proteomes" id="UP001595945">
    <property type="component" value="Unassembled WGS sequence"/>
</dbReference>
<feature type="transmembrane region" description="Helical" evidence="2">
    <location>
        <begin position="297"/>
        <end position="319"/>
    </location>
</feature>
<keyword evidence="4" id="KW-1185">Reference proteome</keyword>
<sequence length="374" mass="42612">MDGIPARDRLGEYPFEEEELEEKARECSLTEDDTERDWRRLFNLRDTNGDDEEYVLDDEAIVSEWVEALDNRGWFQSVSSPERCNDEEPYNSKWRVDVKSEGRGKLSFYIYLDGESLNGDSPDLMEGAVLFWLIEPTGGDNIDHVYPWYKTIYDGFWETLREELLSCQELRHFDISDMESPAVQGNKEGVQDMIRFFIREHNASVEEDPEGLTNVQRSDDEIEIGQLHFAGEIDQSTHFVICECDQTPSESLHTHLIQNGTVKPVSNSDTAFSIAEDARGKIKEYNDLSENPENSKALAAVFGSLGTVVISPWIIEVAFNSSAGLIREVTAWVGLFAAAVLFIGTILIILPMYRLQRYDWESKRGGKLSKLNPL</sequence>
<evidence type="ECO:0000313" key="4">
    <source>
        <dbReference type="Proteomes" id="UP001595945"/>
    </source>
</evidence>